<evidence type="ECO:0008006" key="5">
    <source>
        <dbReference type="Google" id="ProtNLM"/>
    </source>
</evidence>
<accession>A0A419S1U5</accession>
<dbReference type="OrthoDB" id="678747at2"/>
<sequence>MKVQKILFCIFCVGILLFISNLSFAQCAMCTATVESNLEGGGNTASSLNTGIMYLLAAPYLVVAGIGFLWYKKYRRKEAVIDIKPEKINLN</sequence>
<protein>
    <recommendedName>
        <fullName evidence="5">Adenylosuccinate synthetase</fullName>
    </recommendedName>
</protein>
<dbReference type="Proteomes" id="UP000283433">
    <property type="component" value="Unassembled WGS sequence"/>
</dbReference>
<keyword evidence="2" id="KW-0732">Signal</keyword>
<proteinExistence type="predicted"/>
<keyword evidence="1" id="KW-0812">Transmembrane</keyword>
<feature type="signal peptide" evidence="2">
    <location>
        <begin position="1"/>
        <end position="25"/>
    </location>
</feature>
<reference evidence="3 4" key="1">
    <citation type="submission" date="2016-07" db="EMBL/GenBank/DDBJ databases">
        <title>Genome of Pelobium manganitolerans.</title>
        <authorList>
            <person name="Wu S."/>
            <person name="Wang G."/>
        </authorList>
    </citation>
    <scope>NUCLEOTIDE SEQUENCE [LARGE SCALE GENOMIC DNA]</scope>
    <source>
        <strain evidence="3 4">YS-25</strain>
    </source>
</reference>
<evidence type="ECO:0000256" key="1">
    <source>
        <dbReference type="SAM" id="Phobius"/>
    </source>
</evidence>
<feature type="transmembrane region" description="Helical" evidence="1">
    <location>
        <begin position="51"/>
        <end position="71"/>
    </location>
</feature>
<comment type="caution">
    <text evidence="3">The sequence shown here is derived from an EMBL/GenBank/DDBJ whole genome shotgun (WGS) entry which is preliminary data.</text>
</comment>
<name>A0A419S1U5_9SPHI</name>
<organism evidence="3 4">
    <name type="scientific">Pelobium manganitolerans</name>
    <dbReference type="NCBI Taxonomy" id="1842495"/>
    <lineage>
        <taxon>Bacteria</taxon>
        <taxon>Pseudomonadati</taxon>
        <taxon>Bacteroidota</taxon>
        <taxon>Sphingobacteriia</taxon>
        <taxon>Sphingobacteriales</taxon>
        <taxon>Sphingobacteriaceae</taxon>
        <taxon>Pelobium</taxon>
    </lineage>
</organism>
<evidence type="ECO:0000313" key="3">
    <source>
        <dbReference type="EMBL" id="RKD12447.1"/>
    </source>
</evidence>
<keyword evidence="4" id="KW-1185">Reference proteome</keyword>
<feature type="chain" id="PRO_5018973599" description="Adenylosuccinate synthetase" evidence="2">
    <location>
        <begin position="26"/>
        <end position="91"/>
    </location>
</feature>
<dbReference type="EMBL" id="MBTA01000030">
    <property type="protein sequence ID" value="RKD12447.1"/>
    <property type="molecule type" value="Genomic_DNA"/>
</dbReference>
<dbReference type="RefSeq" id="WP_120183272.1">
    <property type="nucleotide sequence ID" value="NZ_CBINCU010000021.1"/>
</dbReference>
<gene>
    <name evidence="3" type="ORF">BCY91_12440</name>
</gene>
<keyword evidence="1" id="KW-0472">Membrane</keyword>
<evidence type="ECO:0000313" key="4">
    <source>
        <dbReference type="Proteomes" id="UP000283433"/>
    </source>
</evidence>
<dbReference type="AlphaFoldDB" id="A0A419S1U5"/>
<evidence type="ECO:0000256" key="2">
    <source>
        <dbReference type="SAM" id="SignalP"/>
    </source>
</evidence>
<keyword evidence="1" id="KW-1133">Transmembrane helix</keyword>